<name>A0A4U5JFM0_9EURY</name>
<proteinExistence type="predicted"/>
<dbReference type="AlphaFoldDB" id="A0A4U5JFM0"/>
<gene>
    <name evidence="1" type="ORF">DM868_02625</name>
</gene>
<evidence type="ECO:0000313" key="2">
    <source>
        <dbReference type="Proteomes" id="UP000308037"/>
    </source>
</evidence>
<evidence type="ECO:0000313" key="1">
    <source>
        <dbReference type="EMBL" id="TKR27994.1"/>
    </source>
</evidence>
<dbReference type="OrthoDB" id="346112at2157"/>
<accession>A0A4U5JFM0</accession>
<keyword evidence="2" id="KW-1185">Reference proteome</keyword>
<organism evidence="1 2">
    <name type="scientific">Natronomonas salsuginis</name>
    <dbReference type="NCBI Taxonomy" id="2217661"/>
    <lineage>
        <taxon>Archaea</taxon>
        <taxon>Methanobacteriati</taxon>
        <taxon>Methanobacteriota</taxon>
        <taxon>Stenosarchaea group</taxon>
        <taxon>Halobacteria</taxon>
        <taxon>Halobacteriales</taxon>
        <taxon>Natronomonadaceae</taxon>
        <taxon>Natronomonas</taxon>
    </lineage>
</organism>
<dbReference type="Proteomes" id="UP000308037">
    <property type="component" value="Unassembled WGS sequence"/>
</dbReference>
<reference evidence="1 2" key="1">
    <citation type="submission" date="2019-04" db="EMBL/GenBank/DDBJ databases">
        <title>Natronomonas sp. F20-122 a newhaloarchaeon isolated from a saline saltern of Isla Bacuta, Huelva, Spain.</title>
        <authorList>
            <person name="Duran-Viseras A."/>
            <person name="Sanchez-Porro C."/>
            <person name="Ventosa A."/>
        </authorList>
    </citation>
    <scope>NUCLEOTIDE SEQUENCE [LARGE SCALE GENOMIC DNA]</scope>
    <source>
        <strain evidence="1 2">F20-122</strain>
    </source>
</reference>
<dbReference type="EMBL" id="QKNX01000001">
    <property type="protein sequence ID" value="TKR27994.1"/>
    <property type="molecule type" value="Genomic_DNA"/>
</dbReference>
<comment type="caution">
    <text evidence="1">The sequence shown here is derived from an EMBL/GenBank/DDBJ whole genome shotgun (WGS) entry which is preliminary data.</text>
</comment>
<protein>
    <submittedName>
        <fullName evidence="1">Uncharacterized protein</fullName>
    </submittedName>
</protein>
<dbReference type="RefSeq" id="WP_137275294.1">
    <property type="nucleotide sequence ID" value="NZ_QKNX01000001.1"/>
</dbReference>
<sequence length="305" mass="33895">MNLPIDPTENDLSPQELIQELPSKAARRRVLQAADLSIDVDDQSFTEMLEELSQIELRRAASQLRFAGARTIYYYRVEDLQQVSPDGAVGRVGDVGSPGAYGPEVQKALREHNRIYVVCNVPKTGSQTQLTLSKDDRPTTVATFKPRTQLLAVRSPDDGTADATAQAVLSYLGLEDASRVSFLDDGFRERFEDACVDGYSTVQLRHTTTSANTKEIEVRSKESGDRNVSDVRPDAIVEDLLQRGDIELEKAGGLVSIPTTVQSIEHGERLHPRVTIRFPDGRVTFEQFVPEQILIELDDVVRKSL</sequence>